<keyword evidence="2" id="KW-0449">Lipoprotein</keyword>
<sequence>MKKSMKLVLSAALLGLALAGCGKASLTVDDHHLTPNGMAATIKGRSNQKQVHYTINGGAQQSKTTNNGGYSITLPAKSYQQTVKLTTAGQHQTVTIAKTGKLISYQKFQTAYNQALAFTKLSAADQKTATQLSSQAAALKKEQASITAKVAAAKAKLKAGDTSASATLQTEAAKATQLKANAAKLQQTQAALAPKMKQAQQQVKSQTLPTTAKSGISNLSTTSGNTLRANVQNGQVIGLTLMVPTSALKNKDDAKTFITSFSLLATSVGANAKHVLKAFSDKANKKNTSQTTTSTIHSNGLSFDLGYSTSTLYIYVTK</sequence>
<proteinExistence type="predicted"/>
<dbReference type="AlphaFoldDB" id="A0A0R2FEQ0"/>
<name>A0A0R2FEQ0_9LACO</name>
<feature type="signal peptide" evidence="1">
    <location>
        <begin position="1"/>
        <end position="24"/>
    </location>
</feature>
<feature type="chain" id="PRO_5006416951" evidence="1">
    <location>
        <begin position="25"/>
        <end position="318"/>
    </location>
</feature>
<gene>
    <name evidence="2" type="ORF">FD14_GL000712</name>
</gene>
<dbReference type="STRING" id="1423804.FD14_GL000712"/>
<keyword evidence="1" id="KW-0732">Signal</keyword>
<organism evidence="2 3">
    <name type="scientific">Secundilactobacillus similis DSM 23365 = JCM 2765</name>
    <dbReference type="NCBI Taxonomy" id="1423804"/>
    <lineage>
        <taxon>Bacteria</taxon>
        <taxon>Bacillati</taxon>
        <taxon>Bacillota</taxon>
        <taxon>Bacilli</taxon>
        <taxon>Lactobacillales</taxon>
        <taxon>Lactobacillaceae</taxon>
        <taxon>Secundilactobacillus</taxon>
    </lineage>
</organism>
<keyword evidence="3" id="KW-1185">Reference proteome</keyword>
<dbReference type="PATRIC" id="fig|1423804.4.peg.763"/>
<dbReference type="EMBL" id="AYZM01000001">
    <property type="protein sequence ID" value="KRN27073.1"/>
    <property type="molecule type" value="Genomic_DNA"/>
</dbReference>
<dbReference type="OrthoDB" id="2324198at2"/>
<evidence type="ECO:0000256" key="1">
    <source>
        <dbReference type="SAM" id="SignalP"/>
    </source>
</evidence>
<comment type="caution">
    <text evidence="2">The sequence shown here is derived from an EMBL/GenBank/DDBJ whole genome shotgun (WGS) entry which is preliminary data.</text>
</comment>
<dbReference type="Proteomes" id="UP000051442">
    <property type="component" value="Unassembled WGS sequence"/>
</dbReference>
<dbReference type="PROSITE" id="PS51257">
    <property type="entry name" value="PROKAR_LIPOPROTEIN"/>
    <property type="match status" value="1"/>
</dbReference>
<evidence type="ECO:0000313" key="3">
    <source>
        <dbReference type="Proteomes" id="UP000051442"/>
    </source>
</evidence>
<dbReference type="RefSeq" id="WP_054735644.1">
    <property type="nucleotide sequence ID" value="NZ_AYZM01000001.1"/>
</dbReference>
<evidence type="ECO:0000313" key="2">
    <source>
        <dbReference type="EMBL" id="KRN27073.1"/>
    </source>
</evidence>
<protein>
    <submittedName>
        <fullName evidence="2">Lipoprotein</fullName>
    </submittedName>
</protein>
<reference evidence="2 3" key="1">
    <citation type="journal article" date="2015" name="Genome Announc.">
        <title>Expanding the biotechnology potential of lactobacilli through comparative genomics of 213 strains and associated genera.</title>
        <authorList>
            <person name="Sun Z."/>
            <person name="Harris H.M."/>
            <person name="McCann A."/>
            <person name="Guo C."/>
            <person name="Argimon S."/>
            <person name="Zhang W."/>
            <person name="Yang X."/>
            <person name="Jeffery I.B."/>
            <person name="Cooney J.C."/>
            <person name="Kagawa T.F."/>
            <person name="Liu W."/>
            <person name="Song Y."/>
            <person name="Salvetti E."/>
            <person name="Wrobel A."/>
            <person name="Rasinkangas P."/>
            <person name="Parkhill J."/>
            <person name="Rea M.C."/>
            <person name="O'Sullivan O."/>
            <person name="Ritari J."/>
            <person name="Douillard F.P."/>
            <person name="Paul Ross R."/>
            <person name="Yang R."/>
            <person name="Briner A.E."/>
            <person name="Felis G.E."/>
            <person name="de Vos W.M."/>
            <person name="Barrangou R."/>
            <person name="Klaenhammer T.R."/>
            <person name="Caufield P.W."/>
            <person name="Cui Y."/>
            <person name="Zhang H."/>
            <person name="O'Toole P.W."/>
        </authorList>
    </citation>
    <scope>NUCLEOTIDE SEQUENCE [LARGE SCALE GENOMIC DNA]</scope>
    <source>
        <strain evidence="2 3">DSM 23365</strain>
    </source>
</reference>
<accession>A0A0R2FEQ0</accession>